<protein>
    <submittedName>
        <fullName evidence="2">Lipoprotein</fullName>
    </submittedName>
</protein>
<organism evidence="1 2">
    <name type="scientific">Macrostomum lignano</name>
    <dbReference type="NCBI Taxonomy" id="282301"/>
    <lineage>
        <taxon>Eukaryota</taxon>
        <taxon>Metazoa</taxon>
        <taxon>Spiralia</taxon>
        <taxon>Lophotrochozoa</taxon>
        <taxon>Platyhelminthes</taxon>
        <taxon>Rhabditophora</taxon>
        <taxon>Macrostomorpha</taxon>
        <taxon>Macrostomida</taxon>
        <taxon>Macrostomidae</taxon>
        <taxon>Macrostomum</taxon>
    </lineage>
</organism>
<accession>A0A1I8F672</accession>
<dbReference type="Proteomes" id="UP000095280">
    <property type="component" value="Unplaced"/>
</dbReference>
<sequence length="154" mass="17324">MYADLYQAYIDALAEIQTNEAERSHEPPAPPRQSLWCRSSLYCRWRKLSEAADGCRRLAASRFPRTGRVRRAAMAWRDGPLLARSELARLNSACKRQHLVSNGSPHQPRNGFRPMETSLCHILVPVALLAVSCDSFGRGNHRAIDATRPEPTTL</sequence>
<keyword evidence="1" id="KW-1185">Reference proteome</keyword>
<dbReference type="WBParaSite" id="maker-unitig_21368-snap-gene-0.3-mRNA-1">
    <property type="protein sequence ID" value="maker-unitig_21368-snap-gene-0.3-mRNA-1"/>
    <property type="gene ID" value="maker-unitig_21368-snap-gene-0.3"/>
</dbReference>
<evidence type="ECO:0000313" key="1">
    <source>
        <dbReference type="Proteomes" id="UP000095280"/>
    </source>
</evidence>
<evidence type="ECO:0000313" key="2">
    <source>
        <dbReference type="WBParaSite" id="maker-unitig_21368-snap-gene-0.3-mRNA-1"/>
    </source>
</evidence>
<dbReference type="AlphaFoldDB" id="A0A1I8F672"/>
<reference evidence="2" key="1">
    <citation type="submission" date="2016-11" db="UniProtKB">
        <authorList>
            <consortium name="WormBaseParasite"/>
        </authorList>
    </citation>
    <scope>IDENTIFICATION</scope>
</reference>
<proteinExistence type="predicted"/>
<name>A0A1I8F672_9PLAT</name>